<name>A0ABP7FJ48_9ACTN</name>
<gene>
    <name evidence="2" type="ORF">GCM10022402_19740</name>
</gene>
<dbReference type="EMBL" id="BAABDD010000007">
    <property type="protein sequence ID" value="GAA3740003.1"/>
    <property type="molecule type" value="Genomic_DNA"/>
</dbReference>
<feature type="region of interest" description="Disordered" evidence="1">
    <location>
        <begin position="1"/>
        <end position="21"/>
    </location>
</feature>
<accession>A0ABP7FJ48</accession>
<evidence type="ECO:0000256" key="1">
    <source>
        <dbReference type="SAM" id="MobiDB-lite"/>
    </source>
</evidence>
<proteinExistence type="predicted"/>
<evidence type="ECO:0000313" key="2">
    <source>
        <dbReference type="EMBL" id="GAA3740003.1"/>
    </source>
</evidence>
<dbReference type="RefSeq" id="WP_344969944.1">
    <property type="nucleotide sequence ID" value="NZ_BAABDD010000007.1"/>
</dbReference>
<evidence type="ECO:0000313" key="3">
    <source>
        <dbReference type="Proteomes" id="UP001500908"/>
    </source>
</evidence>
<sequence length="92" mass="10144">MTSSGVEPTPQPRDSLGRPWGLDTETRVGGVLWAARPYTLLLASHEVQAGLRYVLWAADWPHLTHLIEQQHAIESGLWSTQPYMALATGGHT</sequence>
<keyword evidence="3" id="KW-1185">Reference proteome</keyword>
<dbReference type="Proteomes" id="UP001500908">
    <property type="component" value="Unassembled WGS sequence"/>
</dbReference>
<protein>
    <submittedName>
        <fullName evidence="2">Uncharacterized protein</fullName>
    </submittedName>
</protein>
<reference evidence="3" key="1">
    <citation type="journal article" date="2019" name="Int. J. Syst. Evol. Microbiol.">
        <title>The Global Catalogue of Microorganisms (GCM) 10K type strain sequencing project: providing services to taxonomists for standard genome sequencing and annotation.</title>
        <authorList>
            <consortium name="The Broad Institute Genomics Platform"/>
            <consortium name="The Broad Institute Genome Sequencing Center for Infectious Disease"/>
            <person name="Wu L."/>
            <person name="Ma J."/>
        </authorList>
    </citation>
    <scope>NUCLEOTIDE SEQUENCE [LARGE SCALE GENOMIC DNA]</scope>
    <source>
        <strain evidence="3">JCM 17137</strain>
    </source>
</reference>
<comment type="caution">
    <text evidence="2">The sequence shown here is derived from an EMBL/GenBank/DDBJ whole genome shotgun (WGS) entry which is preliminary data.</text>
</comment>
<organism evidence="2 3">
    <name type="scientific">Salinactinospora qingdaonensis</name>
    <dbReference type="NCBI Taxonomy" id="702744"/>
    <lineage>
        <taxon>Bacteria</taxon>
        <taxon>Bacillati</taxon>
        <taxon>Actinomycetota</taxon>
        <taxon>Actinomycetes</taxon>
        <taxon>Streptosporangiales</taxon>
        <taxon>Nocardiopsidaceae</taxon>
        <taxon>Salinactinospora</taxon>
    </lineage>
</organism>